<dbReference type="CDD" id="cd03468">
    <property type="entry name" value="PolY_like"/>
    <property type="match status" value="1"/>
</dbReference>
<dbReference type="Gene3D" id="3.30.70.270">
    <property type="match status" value="1"/>
</dbReference>
<evidence type="ECO:0000256" key="3">
    <source>
        <dbReference type="ARBA" id="ARBA00025589"/>
    </source>
</evidence>
<evidence type="ECO:0000259" key="4">
    <source>
        <dbReference type="Pfam" id="PF00817"/>
    </source>
</evidence>
<evidence type="ECO:0000256" key="1">
    <source>
        <dbReference type="ARBA" id="ARBA00010945"/>
    </source>
</evidence>
<dbReference type="InterPro" id="IPR050356">
    <property type="entry name" value="SulA_CellDiv_inhibitor"/>
</dbReference>
<accession>A0A6N7W793</accession>
<proteinExistence type="inferred from homology"/>
<dbReference type="PANTHER" id="PTHR35369">
    <property type="entry name" value="BLR3025 PROTEIN-RELATED"/>
    <property type="match status" value="1"/>
</dbReference>
<comment type="function">
    <text evidence="3">Poorly processive, error-prone DNA polymerase involved in untargeted mutagenesis. Copies undamaged DNA at stalled replication forks, which arise in vivo from mismatched or misaligned primer ends. These misaligned primers can be extended by PolIV. Exhibits no 3'-5' exonuclease (proofreading) activity. May be involved in translesional synthesis, in conjunction with the beta clamp from PolIII.</text>
</comment>
<dbReference type="Pfam" id="PF00817">
    <property type="entry name" value="IMS"/>
    <property type="match status" value="1"/>
</dbReference>
<dbReference type="PANTHER" id="PTHR35369:SF2">
    <property type="entry name" value="BLR3025 PROTEIN"/>
    <property type="match status" value="1"/>
</dbReference>
<evidence type="ECO:0000313" key="5">
    <source>
        <dbReference type="EMBL" id="MSS84018.1"/>
    </source>
</evidence>
<comment type="caution">
    <text evidence="5">The sequence shown here is derived from an EMBL/GenBank/DDBJ whole genome shotgun (WGS) entry which is preliminary data.</text>
</comment>
<gene>
    <name evidence="5" type="ORF">FYJ24_04405</name>
</gene>
<feature type="domain" description="UmuC" evidence="4">
    <location>
        <begin position="29"/>
        <end position="149"/>
    </location>
</feature>
<keyword evidence="6" id="KW-1185">Reference proteome</keyword>
<sequence>MLGERKLVLWVPDWPLAAVQVQVPPGSPAVTVSRGRVLHTTRMARQWGIRRGMKQETALHMCNELIVLPDNPANDAAAFETVLELMDQHIPAVQALRSGLACAPLPSRERRGGSEDQLSLALIEDAAQELDIEAFVGVGSGIATAMCAAKRGLNIPVADTESFLSSLFLDELVTFFPENLFREALEILEALGIRKVQDLWSLGHKHVLSRLGNIGEALWALSRGGDIHVEPHESKPLNIRMSHTFDEPVSEMGHMYFDMQSLATRFMDVLNMRGVHLSEMEVSLSFADGTIRERRWLFFGQIDSQQIRTRIVWQLQSWERSCTSDRGSALTGVTIAAINAAPATTTGTLWGSLPRRGQVDHVLSQVQNTLGVEAVIQPVLQGGMNPRERTVLQAWGKNPSRAYEGTGEWAGQVEKAPAVLFDIRLAAKIIGKNPDGTWGLIRVTEHGMLVGAPERILVMEESPHVKKGPYRVRGVEQVWAQKSFWWRQEKRTEIYVRAAVEDHDDFLLVHSSGQWYLEGIYVQVPG</sequence>
<dbReference type="RefSeq" id="WP_154543956.1">
    <property type="nucleotide sequence ID" value="NZ_VULO01000004.1"/>
</dbReference>
<protein>
    <submittedName>
        <fullName evidence="5">DNA polymerase Y family protein</fullName>
    </submittedName>
</protein>
<dbReference type="EMBL" id="VULO01000004">
    <property type="protein sequence ID" value="MSS84018.1"/>
    <property type="molecule type" value="Genomic_DNA"/>
</dbReference>
<dbReference type="AlphaFoldDB" id="A0A6N7W793"/>
<dbReference type="InterPro" id="IPR001126">
    <property type="entry name" value="UmuC"/>
</dbReference>
<comment type="similarity">
    <text evidence="1">Belongs to the DNA polymerase type-Y family.</text>
</comment>
<dbReference type="SUPFAM" id="SSF56672">
    <property type="entry name" value="DNA/RNA polymerases"/>
    <property type="match status" value="1"/>
</dbReference>
<evidence type="ECO:0000313" key="6">
    <source>
        <dbReference type="Proteomes" id="UP000470875"/>
    </source>
</evidence>
<organism evidence="5 6">
    <name type="scientific">Scrofimicrobium canadense</name>
    <dbReference type="NCBI Taxonomy" id="2652290"/>
    <lineage>
        <taxon>Bacteria</taxon>
        <taxon>Bacillati</taxon>
        <taxon>Actinomycetota</taxon>
        <taxon>Actinomycetes</taxon>
        <taxon>Actinomycetales</taxon>
        <taxon>Actinomycetaceae</taxon>
        <taxon>Scrofimicrobium</taxon>
    </lineage>
</organism>
<dbReference type="InterPro" id="IPR043128">
    <property type="entry name" value="Rev_trsase/Diguanyl_cyclase"/>
</dbReference>
<evidence type="ECO:0000256" key="2">
    <source>
        <dbReference type="ARBA" id="ARBA00022763"/>
    </source>
</evidence>
<name>A0A6N7W793_9ACTO</name>
<dbReference type="Gene3D" id="3.40.1170.60">
    <property type="match status" value="1"/>
</dbReference>
<keyword evidence="2" id="KW-0227">DNA damage</keyword>
<dbReference type="GO" id="GO:0006281">
    <property type="term" value="P:DNA repair"/>
    <property type="evidence" value="ECO:0007669"/>
    <property type="project" value="InterPro"/>
</dbReference>
<reference evidence="5 6" key="1">
    <citation type="submission" date="2019-08" db="EMBL/GenBank/DDBJ databases">
        <title>In-depth cultivation of the pig gut microbiome towards novel bacterial diversity and tailored functional studies.</title>
        <authorList>
            <person name="Wylensek D."/>
            <person name="Hitch T.C.A."/>
            <person name="Clavel T."/>
        </authorList>
    </citation>
    <scope>NUCLEOTIDE SEQUENCE [LARGE SCALE GENOMIC DNA]</scope>
    <source>
        <strain evidence="5 6">WB03_NA08</strain>
    </source>
</reference>
<dbReference type="InterPro" id="IPR043502">
    <property type="entry name" value="DNA/RNA_pol_sf"/>
</dbReference>
<dbReference type="Proteomes" id="UP000470875">
    <property type="component" value="Unassembled WGS sequence"/>
</dbReference>